<evidence type="ECO:0000313" key="3">
    <source>
        <dbReference type="EMBL" id="KUF12563.1"/>
    </source>
</evidence>
<dbReference type="Gene3D" id="3.40.50.620">
    <property type="entry name" value="HUPs"/>
    <property type="match status" value="1"/>
</dbReference>
<feature type="domain" description="UspA" evidence="2">
    <location>
        <begin position="1"/>
        <end position="137"/>
    </location>
</feature>
<organism evidence="3 4">
    <name type="scientific">Pseudoponticoccus marisrubri</name>
    <dbReference type="NCBI Taxonomy" id="1685382"/>
    <lineage>
        <taxon>Bacteria</taxon>
        <taxon>Pseudomonadati</taxon>
        <taxon>Pseudomonadota</taxon>
        <taxon>Alphaproteobacteria</taxon>
        <taxon>Rhodobacterales</taxon>
        <taxon>Roseobacteraceae</taxon>
        <taxon>Pseudoponticoccus</taxon>
    </lineage>
</organism>
<dbReference type="AlphaFoldDB" id="A0A0W7WPN1"/>
<dbReference type="CDD" id="cd00293">
    <property type="entry name" value="USP-like"/>
    <property type="match status" value="1"/>
</dbReference>
<dbReference type="SUPFAM" id="SSF52402">
    <property type="entry name" value="Adenine nucleotide alpha hydrolases-like"/>
    <property type="match status" value="1"/>
</dbReference>
<dbReference type="EMBL" id="LPXO01000001">
    <property type="protein sequence ID" value="KUF12563.1"/>
    <property type="molecule type" value="Genomic_DNA"/>
</dbReference>
<proteinExistence type="inferred from homology"/>
<dbReference type="InterPro" id="IPR006015">
    <property type="entry name" value="Universal_stress_UspA"/>
</dbReference>
<sequence>MYQNILVPVAFDENSDTKARAAMSVAETLAGTGARITLLHVIEQVPGYVSSYLPGDYIAKARNAIETHLQDLAAQLPGSVALVVDGHSGRTILDWAADNSVDLIVIASHRPGMQDLLLGSTAAQVVRHAPCAVHVLR</sequence>
<dbReference type="InterPro" id="IPR014729">
    <property type="entry name" value="Rossmann-like_a/b/a_fold"/>
</dbReference>
<evidence type="ECO:0000256" key="1">
    <source>
        <dbReference type="ARBA" id="ARBA00008791"/>
    </source>
</evidence>
<evidence type="ECO:0000313" key="4">
    <source>
        <dbReference type="Proteomes" id="UP000054396"/>
    </source>
</evidence>
<dbReference type="InterPro" id="IPR006016">
    <property type="entry name" value="UspA"/>
</dbReference>
<dbReference type="PANTHER" id="PTHR46268">
    <property type="entry name" value="STRESS RESPONSE PROTEIN NHAX"/>
    <property type="match status" value="1"/>
</dbReference>
<keyword evidence="4" id="KW-1185">Reference proteome</keyword>
<dbReference type="PRINTS" id="PR01438">
    <property type="entry name" value="UNVRSLSTRESS"/>
</dbReference>
<dbReference type="Pfam" id="PF00582">
    <property type="entry name" value="Usp"/>
    <property type="match status" value="1"/>
</dbReference>
<reference evidence="3 4" key="1">
    <citation type="submission" date="2015-12" db="EMBL/GenBank/DDBJ databases">
        <authorList>
            <person name="Shamseldin A."/>
            <person name="Moawad H."/>
            <person name="Abd El-Rahim W.M."/>
            <person name="Sadowsky M.J."/>
        </authorList>
    </citation>
    <scope>NUCLEOTIDE SEQUENCE [LARGE SCALE GENOMIC DNA]</scope>
    <source>
        <strain evidence="3 4">SJ5A-1</strain>
    </source>
</reference>
<accession>A0A0W7WPN1</accession>
<dbReference type="STRING" id="1685382.AVJ23_02215"/>
<comment type="caution">
    <text evidence="3">The sequence shown here is derived from an EMBL/GenBank/DDBJ whole genome shotgun (WGS) entry which is preliminary data.</text>
</comment>
<dbReference type="Proteomes" id="UP000054396">
    <property type="component" value="Unassembled WGS sequence"/>
</dbReference>
<protein>
    <submittedName>
        <fullName evidence="3">Universal stress protein</fullName>
    </submittedName>
</protein>
<gene>
    <name evidence="3" type="ORF">AVJ23_02215</name>
</gene>
<comment type="similarity">
    <text evidence="1">Belongs to the universal stress protein A family.</text>
</comment>
<name>A0A0W7WPN1_9RHOB</name>
<evidence type="ECO:0000259" key="2">
    <source>
        <dbReference type="Pfam" id="PF00582"/>
    </source>
</evidence>
<dbReference type="PANTHER" id="PTHR46268:SF6">
    <property type="entry name" value="UNIVERSAL STRESS PROTEIN UP12"/>
    <property type="match status" value="1"/>
</dbReference>
<dbReference type="RefSeq" id="WP_058860507.1">
    <property type="nucleotide sequence ID" value="NZ_LPXO01000001.1"/>
</dbReference>
<dbReference type="OrthoDB" id="9792500at2"/>